<evidence type="ECO:0000256" key="4">
    <source>
        <dbReference type="ARBA" id="ARBA00022807"/>
    </source>
</evidence>
<dbReference type="Pfam" id="PF00112">
    <property type="entry name" value="Peptidase_C1"/>
    <property type="match status" value="1"/>
</dbReference>
<evidence type="ECO:0008006" key="11">
    <source>
        <dbReference type="Google" id="ProtNLM"/>
    </source>
</evidence>
<feature type="domain" description="Peptidase C1A papain C-terminal" evidence="7">
    <location>
        <begin position="88"/>
        <end position="132"/>
    </location>
</feature>
<keyword evidence="2 6" id="KW-0732">Signal</keyword>
<name>A0A8T0DZY6_9TREM</name>
<evidence type="ECO:0000256" key="2">
    <source>
        <dbReference type="ARBA" id="ARBA00022729"/>
    </source>
</evidence>
<evidence type="ECO:0000256" key="1">
    <source>
        <dbReference type="ARBA" id="ARBA00022670"/>
    </source>
</evidence>
<evidence type="ECO:0000256" key="3">
    <source>
        <dbReference type="ARBA" id="ARBA00022801"/>
    </source>
</evidence>
<feature type="signal peptide" evidence="6">
    <location>
        <begin position="1"/>
        <end position="19"/>
    </location>
</feature>
<dbReference type="AlphaFoldDB" id="A0A8T0DZY6"/>
<evidence type="ECO:0000313" key="10">
    <source>
        <dbReference type="Proteomes" id="UP000699462"/>
    </source>
</evidence>
<sequence>MYFCFWLSLGLLFCDGIHGESLIPMLQPLSDKMIHYINYEANTTWKAKKQSRFPNIWSIRRSLGTLPTPKRLRLDTYCLTSTIFEPPIPEYFDAREKWPECTSISEIRDQSSCGSCWVCHFHSKQSLRTCIACMYVHLCESVDVSALLVYIFLRVFLWFIE</sequence>
<keyword evidence="4" id="KW-0788">Thiol protease</keyword>
<dbReference type="EMBL" id="JTDF01000109">
    <property type="protein sequence ID" value="KAF8572257.1"/>
    <property type="molecule type" value="Genomic_DNA"/>
</dbReference>
<dbReference type="GO" id="GO:0004197">
    <property type="term" value="F:cysteine-type endopeptidase activity"/>
    <property type="evidence" value="ECO:0007669"/>
    <property type="project" value="InterPro"/>
</dbReference>
<evidence type="ECO:0000259" key="8">
    <source>
        <dbReference type="Pfam" id="PF08127"/>
    </source>
</evidence>
<dbReference type="OrthoDB" id="6278930at2759"/>
<dbReference type="Pfam" id="PF08127">
    <property type="entry name" value="Propeptide_C1"/>
    <property type="match status" value="1"/>
</dbReference>
<proteinExistence type="predicted"/>
<comment type="caution">
    <text evidence="9">The sequence shown here is derived from an EMBL/GenBank/DDBJ whole genome shotgun (WGS) entry which is preliminary data.</text>
</comment>
<feature type="domain" description="Peptidase C1A propeptide" evidence="8">
    <location>
        <begin position="29"/>
        <end position="69"/>
    </location>
</feature>
<keyword evidence="1" id="KW-0645">Protease</keyword>
<accession>A0A8T0DZY6</accession>
<dbReference type="InterPro" id="IPR012599">
    <property type="entry name" value="Propeptide_C1A"/>
</dbReference>
<evidence type="ECO:0000256" key="6">
    <source>
        <dbReference type="SAM" id="SignalP"/>
    </source>
</evidence>
<dbReference type="SUPFAM" id="SSF54001">
    <property type="entry name" value="Cysteine proteinases"/>
    <property type="match status" value="1"/>
</dbReference>
<evidence type="ECO:0000259" key="7">
    <source>
        <dbReference type="Pfam" id="PF00112"/>
    </source>
</evidence>
<feature type="chain" id="PRO_5035727167" description="Peptidase C1A papain C-terminal domain-containing protein" evidence="6">
    <location>
        <begin position="20"/>
        <end position="161"/>
    </location>
</feature>
<keyword evidence="3" id="KW-0378">Hydrolase</keyword>
<reference evidence="9 10" key="1">
    <citation type="submission" date="2019-07" db="EMBL/GenBank/DDBJ databases">
        <title>Annotation for the trematode Paragonimus westermani.</title>
        <authorList>
            <person name="Choi Y.-J."/>
        </authorList>
    </citation>
    <scope>NUCLEOTIDE SEQUENCE [LARGE SCALE GENOMIC DNA]</scope>
    <source>
        <strain evidence="9">180907_Pwestermani</strain>
    </source>
</reference>
<dbReference type="InterPro" id="IPR038765">
    <property type="entry name" value="Papain-like_cys_pep_sf"/>
</dbReference>
<evidence type="ECO:0000256" key="5">
    <source>
        <dbReference type="ARBA" id="ARBA00023157"/>
    </source>
</evidence>
<dbReference type="Gene3D" id="3.90.70.10">
    <property type="entry name" value="Cysteine proteinases"/>
    <property type="match status" value="1"/>
</dbReference>
<keyword evidence="10" id="KW-1185">Reference proteome</keyword>
<dbReference type="GO" id="GO:0006508">
    <property type="term" value="P:proteolysis"/>
    <property type="evidence" value="ECO:0007669"/>
    <property type="project" value="UniProtKB-KW"/>
</dbReference>
<dbReference type="InterPro" id="IPR000668">
    <property type="entry name" value="Peptidase_C1A_C"/>
</dbReference>
<keyword evidence="5" id="KW-1015">Disulfide bond</keyword>
<organism evidence="9 10">
    <name type="scientific">Paragonimus westermani</name>
    <dbReference type="NCBI Taxonomy" id="34504"/>
    <lineage>
        <taxon>Eukaryota</taxon>
        <taxon>Metazoa</taxon>
        <taxon>Spiralia</taxon>
        <taxon>Lophotrochozoa</taxon>
        <taxon>Platyhelminthes</taxon>
        <taxon>Trematoda</taxon>
        <taxon>Digenea</taxon>
        <taxon>Plagiorchiida</taxon>
        <taxon>Troglotremata</taxon>
        <taxon>Troglotrematidae</taxon>
        <taxon>Paragonimus</taxon>
    </lineage>
</organism>
<gene>
    <name evidence="9" type="ORF">P879_00811</name>
</gene>
<dbReference type="Proteomes" id="UP000699462">
    <property type="component" value="Unassembled WGS sequence"/>
</dbReference>
<protein>
    <recommendedName>
        <fullName evidence="11">Peptidase C1A papain C-terminal domain-containing protein</fullName>
    </recommendedName>
</protein>
<evidence type="ECO:0000313" key="9">
    <source>
        <dbReference type="EMBL" id="KAF8572257.1"/>
    </source>
</evidence>